<evidence type="ECO:0000256" key="1">
    <source>
        <dbReference type="SAM" id="MobiDB-lite"/>
    </source>
</evidence>
<gene>
    <name evidence="2" type="ordered locus">SCATT_p14500</name>
</gene>
<dbReference type="EMBL" id="CP003229">
    <property type="protein sequence ID" value="AEW99643.1"/>
    <property type="molecule type" value="Genomic_DNA"/>
</dbReference>
<sequence length="100" mass="10397">MPPDATLLDALIRAGHPVTCGCREDVRRRCELTVLDGDPEHRDDMGAPAGRVPYGAGRYGVVKAVRRRGGAALRPGHGVGRSAALPERGDGISDGCLPAG</sequence>
<accession>G8XGJ4</accession>
<dbReference type="Gene3D" id="3.10.20.30">
    <property type="match status" value="1"/>
</dbReference>
<evidence type="ECO:0000313" key="2">
    <source>
        <dbReference type="EMBL" id="AEW99643.1"/>
    </source>
</evidence>
<geneLocation type="plasmid" evidence="2 3">
    <name>pSCATT</name>
</geneLocation>
<dbReference type="InterPro" id="IPR036010">
    <property type="entry name" value="2Fe-2S_ferredoxin-like_sf"/>
</dbReference>
<protein>
    <submittedName>
        <fullName evidence="2">Oxidoreductase</fullName>
    </submittedName>
</protein>
<proteinExistence type="predicted"/>
<dbReference type="SUPFAM" id="SSF54292">
    <property type="entry name" value="2Fe-2S ferredoxin-like"/>
    <property type="match status" value="1"/>
</dbReference>
<keyword evidence="2" id="KW-0614">Plasmid</keyword>
<dbReference type="Proteomes" id="UP000007842">
    <property type="component" value="Plasmid pSCATT"/>
</dbReference>
<feature type="region of interest" description="Disordered" evidence="1">
    <location>
        <begin position="76"/>
        <end position="100"/>
    </location>
</feature>
<dbReference type="HOGENOM" id="CLU_2304364_0_0_11"/>
<keyword evidence="3" id="KW-1185">Reference proteome</keyword>
<name>G8XGJ4_STREN</name>
<dbReference type="CDD" id="cd00207">
    <property type="entry name" value="fer2"/>
    <property type="match status" value="1"/>
</dbReference>
<reference evidence="3" key="1">
    <citation type="submission" date="2011-12" db="EMBL/GenBank/DDBJ databases">
        <title>Complete genome sequence of Streptomyces cattleya strain DSM 46488.</title>
        <authorList>
            <person name="Ou H.-Y."/>
            <person name="Li P."/>
            <person name="Zhao C."/>
            <person name="O'Hagan D."/>
            <person name="Deng Z."/>
        </authorList>
    </citation>
    <scope>NUCLEOTIDE SEQUENCE [LARGE SCALE GENOMIC DNA]</scope>
    <source>
        <strain evidence="3">ATCC 35852 / DSM 46488 / JCM 4925 / NBRC 14057 / NRRL 8057</strain>
        <plasmid evidence="3">Plasmid pSCATT</plasmid>
    </source>
</reference>
<evidence type="ECO:0000313" key="3">
    <source>
        <dbReference type="Proteomes" id="UP000007842"/>
    </source>
</evidence>
<organism evidence="2 3">
    <name type="scientific">Streptantibioticus cattleyicolor (strain ATCC 35852 / DSM 46488 / JCM 4925 / NBRC 14057 / NRRL 8057)</name>
    <name type="common">Streptomyces cattleya</name>
    <dbReference type="NCBI Taxonomy" id="1003195"/>
    <lineage>
        <taxon>Bacteria</taxon>
        <taxon>Bacillati</taxon>
        <taxon>Actinomycetota</taxon>
        <taxon>Actinomycetes</taxon>
        <taxon>Kitasatosporales</taxon>
        <taxon>Streptomycetaceae</taxon>
        <taxon>Streptantibioticus</taxon>
    </lineage>
</organism>
<dbReference type="AlphaFoldDB" id="G8XGJ4"/>
<dbReference type="KEGG" id="scy:SCATT_p14500"/>
<dbReference type="GO" id="GO:0051536">
    <property type="term" value="F:iron-sulfur cluster binding"/>
    <property type="evidence" value="ECO:0007669"/>
    <property type="project" value="InterPro"/>
</dbReference>
<dbReference type="InterPro" id="IPR001041">
    <property type="entry name" value="2Fe-2S_ferredoxin-type"/>
</dbReference>
<dbReference type="InterPro" id="IPR012675">
    <property type="entry name" value="Beta-grasp_dom_sf"/>
</dbReference>